<proteinExistence type="predicted"/>
<organism evidence="2 3">
    <name type="scientific">Phormidium yuhuli AB48</name>
    <dbReference type="NCBI Taxonomy" id="2940671"/>
    <lineage>
        <taxon>Bacteria</taxon>
        <taxon>Bacillati</taxon>
        <taxon>Cyanobacteriota</taxon>
        <taxon>Cyanophyceae</taxon>
        <taxon>Oscillatoriophycideae</taxon>
        <taxon>Oscillatoriales</taxon>
        <taxon>Oscillatoriaceae</taxon>
        <taxon>Phormidium</taxon>
        <taxon>Phormidium yuhuli</taxon>
    </lineage>
</organism>
<dbReference type="PROSITE" id="PS51257">
    <property type="entry name" value="PROKAR_LIPOPROTEIN"/>
    <property type="match status" value="1"/>
</dbReference>
<sequence length="173" mass="18789">MKTTVLGVMMLLAASGLGGCHLMETSIGDLSRGGQVLTATAEEDIRTLEVAAHEQVNAYRQQQGLAPLELDERISAIARHHSQAMASGEVPFSHDGVEGRYEAMGDLISYRQVAENVAYNFGYSDPVEQAVSGWIDSPGHEQNMSGDYSITGMGVAISDEGEYYFTQLFVRPR</sequence>
<dbReference type="Proteomes" id="UP001056708">
    <property type="component" value="Chromosome"/>
</dbReference>
<dbReference type="CDD" id="cd05379">
    <property type="entry name" value="CAP_bacterial"/>
    <property type="match status" value="1"/>
</dbReference>
<dbReference type="PANTHER" id="PTHR31157:SF1">
    <property type="entry name" value="SCP DOMAIN-CONTAINING PROTEIN"/>
    <property type="match status" value="1"/>
</dbReference>
<gene>
    <name evidence="2" type="ORF">NEA10_07740</name>
</gene>
<evidence type="ECO:0000313" key="3">
    <source>
        <dbReference type="Proteomes" id="UP001056708"/>
    </source>
</evidence>
<name>A0ABY5ATQ4_9CYAN</name>
<reference evidence="2" key="1">
    <citation type="submission" date="2022-06" db="EMBL/GenBank/DDBJ databases">
        <title>Genome sequence of Phormidium yuhuli AB48 isolated from an industrial photobioreactor environment.</title>
        <authorList>
            <person name="Qiu Y."/>
            <person name="Noonan A.J.C."/>
            <person name="Dofher K."/>
            <person name="Koch M."/>
            <person name="Kieft B."/>
            <person name="Lin X."/>
            <person name="Ziels R.M."/>
            <person name="Hallam S.J."/>
        </authorList>
    </citation>
    <scope>NUCLEOTIDE SEQUENCE</scope>
    <source>
        <strain evidence="2">AB48</strain>
    </source>
</reference>
<evidence type="ECO:0000313" key="2">
    <source>
        <dbReference type="EMBL" id="USR92599.1"/>
    </source>
</evidence>
<accession>A0ABY5ATQ4</accession>
<evidence type="ECO:0000259" key="1">
    <source>
        <dbReference type="Pfam" id="PF00188"/>
    </source>
</evidence>
<dbReference type="SUPFAM" id="SSF55797">
    <property type="entry name" value="PR-1-like"/>
    <property type="match status" value="1"/>
</dbReference>
<dbReference type="PANTHER" id="PTHR31157">
    <property type="entry name" value="SCP DOMAIN-CONTAINING PROTEIN"/>
    <property type="match status" value="1"/>
</dbReference>
<keyword evidence="3" id="KW-1185">Reference proteome</keyword>
<dbReference type="EMBL" id="CP098611">
    <property type="protein sequence ID" value="USR92599.1"/>
    <property type="molecule type" value="Genomic_DNA"/>
</dbReference>
<dbReference type="Gene3D" id="3.40.33.10">
    <property type="entry name" value="CAP"/>
    <property type="match status" value="1"/>
</dbReference>
<dbReference type="InterPro" id="IPR035940">
    <property type="entry name" value="CAP_sf"/>
</dbReference>
<feature type="domain" description="SCP" evidence="1">
    <location>
        <begin position="54"/>
        <end position="169"/>
    </location>
</feature>
<dbReference type="InterPro" id="IPR014044">
    <property type="entry name" value="CAP_dom"/>
</dbReference>
<protein>
    <submittedName>
        <fullName evidence="2">CAP domain-containing protein</fullName>
    </submittedName>
</protein>
<dbReference type="RefSeq" id="WP_252664750.1">
    <property type="nucleotide sequence ID" value="NZ_CP098611.1"/>
</dbReference>
<dbReference type="Pfam" id="PF00188">
    <property type="entry name" value="CAP"/>
    <property type="match status" value="1"/>
</dbReference>